<evidence type="ECO:0000259" key="5">
    <source>
        <dbReference type="SMART" id="SM01273"/>
    </source>
</evidence>
<dbReference type="STRING" id="2018661.A0A2A2LCH7"/>
<proteinExistence type="inferred from homology"/>
<dbReference type="InterPro" id="IPR015362">
    <property type="entry name" value="WIBG_mago-bd"/>
</dbReference>
<dbReference type="PANTHER" id="PTHR22959:SF0">
    <property type="entry name" value="PARTNER OF Y14 AND MAGO"/>
    <property type="match status" value="1"/>
</dbReference>
<gene>
    <name evidence="6" type="ORF">WR25_02123</name>
</gene>
<protein>
    <recommendedName>
        <fullName evidence="2">Partner of Y14 and mago</fullName>
    </recommendedName>
</protein>
<feature type="domain" description="WIBG Mago-binding" evidence="5">
    <location>
        <begin position="19"/>
        <end position="45"/>
    </location>
</feature>
<evidence type="ECO:0000256" key="4">
    <source>
        <dbReference type="SAM" id="MobiDB-lite"/>
    </source>
</evidence>
<dbReference type="InterPro" id="IPR036348">
    <property type="entry name" value="WIBG_N_sf"/>
</dbReference>
<dbReference type="GO" id="GO:0003723">
    <property type="term" value="F:RNA binding"/>
    <property type="evidence" value="ECO:0007669"/>
    <property type="project" value="TreeGrafter"/>
</dbReference>
<organism evidence="6 7">
    <name type="scientific">Diploscapter pachys</name>
    <dbReference type="NCBI Taxonomy" id="2018661"/>
    <lineage>
        <taxon>Eukaryota</taxon>
        <taxon>Metazoa</taxon>
        <taxon>Ecdysozoa</taxon>
        <taxon>Nematoda</taxon>
        <taxon>Chromadorea</taxon>
        <taxon>Rhabditida</taxon>
        <taxon>Rhabditina</taxon>
        <taxon>Rhabditomorpha</taxon>
        <taxon>Rhabditoidea</taxon>
        <taxon>Rhabditidae</taxon>
        <taxon>Diploscapter</taxon>
    </lineage>
</organism>
<evidence type="ECO:0000256" key="2">
    <source>
        <dbReference type="ARBA" id="ARBA00018898"/>
    </source>
</evidence>
<dbReference type="InterPro" id="IPR039333">
    <property type="entry name" value="PYM1"/>
</dbReference>
<dbReference type="Proteomes" id="UP000218231">
    <property type="component" value="Unassembled WGS sequence"/>
</dbReference>
<comment type="similarity">
    <text evidence="1">Belongs to the pym family.</text>
</comment>
<sequence length="160" mass="18272">MSEQQPNVVGDLRVKNKTGETYIAATRRPDGTWRKARKVKEGYIPQDEQPKYQNRMQAAAAGSQMPTGITPRQMQAMLQKQQQDKKPVAAIVKPNACITQKDHVEKKLANAKKKLQEIEQMEKKFETGEEKPLPNQVTKMARKPEYLEEIDKLAAELEKL</sequence>
<evidence type="ECO:0000256" key="3">
    <source>
        <dbReference type="SAM" id="Coils"/>
    </source>
</evidence>
<dbReference type="PANTHER" id="PTHR22959">
    <property type="entry name" value="PYM PROTEIN"/>
    <property type="match status" value="1"/>
</dbReference>
<dbReference type="GO" id="GO:1903259">
    <property type="term" value="P:exon-exon junction complex disassembly"/>
    <property type="evidence" value="ECO:0007669"/>
    <property type="project" value="InterPro"/>
</dbReference>
<dbReference type="SUPFAM" id="SSF101931">
    <property type="entry name" value="Pym (Within the bgcn gene intron protein, WIBG), N-terminal domain"/>
    <property type="match status" value="1"/>
</dbReference>
<comment type="caution">
    <text evidence="6">The sequence shown here is derived from an EMBL/GenBank/DDBJ whole genome shotgun (WGS) entry which is preliminary data.</text>
</comment>
<dbReference type="AlphaFoldDB" id="A0A2A2LCH7"/>
<dbReference type="Pfam" id="PF09282">
    <property type="entry name" value="Mago-bind"/>
    <property type="match status" value="1"/>
</dbReference>
<name>A0A2A2LCH7_9BILA</name>
<dbReference type="GO" id="GO:0005737">
    <property type="term" value="C:cytoplasm"/>
    <property type="evidence" value="ECO:0007669"/>
    <property type="project" value="TreeGrafter"/>
</dbReference>
<evidence type="ECO:0000313" key="7">
    <source>
        <dbReference type="Proteomes" id="UP000218231"/>
    </source>
</evidence>
<keyword evidence="7" id="KW-1185">Reference proteome</keyword>
<dbReference type="OrthoDB" id="21625at2759"/>
<dbReference type="SMART" id="SM01273">
    <property type="entry name" value="Mago-bind"/>
    <property type="match status" value="1"/>
</dbReference>
<dbReference type="GO" id="GO:0035145">
    <property type="term" value="C:exon-exon junction complex"/>
    <property type="evidence" value="ECO:0007669"/>
    <property type="project" value="TreeGrafter"/>
</dbReference>
<evidence type="ECO:0000256" key="1">
    <source>
        <dbReference type="ARBA" id="ARBA00009394"/>
    </source>
</evidence>
<evidence type="ECO:0000313" key="6">
    <source>
        <dbReference type="EMBL" id="PAV83936.1"/>
    </source>
</evidence>
<feature type="region of interest" description="Disordered" evidence="4">
    <location>
        <begin position="41"/>
        <end position="67"/>
    </location>
</feature>
<keyword evidence="3" id="KW-0175">Coiled coil</keyword>
<reference evidence="6 7" key="1">
    <citation type="journal article" date="2017" name="Curr. Biol.">
        <title>Genome architecture and evolution of a unichromosomal asexual nematode.</title>
        <authorList>
            <person name="Fradin H."/>
            <person name="Zegar C."/>
            <person name="Gutwein M."/>
            <person name="Lucas J."/>
            <person name="Kovtun M."/>
            <person name="Corcoran D."/>
            <person name="Baugh L.R."/>
            <person name="Kiontke K."/>
            <person name="Gunsalus K."/>
            <person name="Fitch D.H."/>
            <person name="Piano F."/>
        </authorList>
    </citation>
    <scope>NUCLEOTIDE SEQUENCE [LARGE SCALE GENOMIC DNA]</scope>
    <source>
        <strain evidence="6">PF1309</strain>
    </source>
</reference>
<dbReference type="EMBL" id="LIAE01006903">
    <property type="protein sequence ID" value="PAV83936.1"/>
    <property type="molecule type" value="Genomic_DNA"/>
</dbReference>
<accession>A0A2A2LCH7</accession>
<feature type="coiled-coil region" evidence="3">
    <location>
        <begin position="101"/>
        <end position="131"/>
    </location>
</feature>